<organism evidence="2">
    <name type="scientific">freshwater metagenome</name>
    <dbReference type="NCBI Taxonomy" id="449393"/>
    <lineage>
        <taxon>unclassified sequences</taxon>
        <taxon>metagenomes</taxon>
        <taxon>ecological metagenomes</taxon>
    </lineage>
</organism>
<evidence type="ECO:0000256" key="1">
    <source>
        <dbReference type="SAM" id="MobiDB-lite"/>
    </source>
</evidence>
<gene>
    <name evidence="2" type="ORF">UFOPK3935_00373</name>
</gene>
<accession>A0A6J7M467</accession>
<name>A0A6J7M467_9ZZZZ</name>
<proteinExistence type="predicted"/>
<sequence>MRSPSVAGSGRDAASRSRGETLTPCTSTVSFRSIPNILIVFKIEINSAPRPYLKLTFLASIFCGISTTSSCSTFTHSTGPIPSGKSNISNSLNGVVVYQPRPSSQTNGGFKHSSIVVQIENDGAKSKPSTRRFEPSKIVQESIRLNM</sequence>
<dbReference type="EMBL" id="CAFBOH010000027">
    <property type="protein sequence ID" value="CAB4974918.1"/>
    <property type="molecule type" value="Genomic_DNA"/>
</dbReference>
<protein>
    <submittedName>
        <fullName evidence="2">Unannotated protein</fullName>
    </submittedName>
</protein>
<reference evidence="2" key="1">
    <citation type="submission" date="2020-05" db="EMBL/GenBank/DDBJ databases">
        <authorList>
            <person name="Chiriac C."/>
            <person name="Salcher M."/>
            <person name="Ghai R."/>
            <person name="Kavagutti S V."/>
        </authorList>
    </citation>
    <scope>NUCLEOTIDE SEQUENCE</scope>
</reference>
<dbReference type="AlphaFoldDB" id="A0A6J7M467"/>
<evidence type="ECO:0000313" key="2">
    <source>
        <dbReference type="EMBL" id="CAB4974918.1"/>
    </source>
</evidence>
<feature type="region of interest" description="Disordered" evidence="1">
    <location>
        <begin position="1"/>
        <end position="23"/>
    </location>
</feature>